<dbReference type="RefSeq" id="WP_194174358.1">
    <property type="nucleotide sequence ID" value="NZ_BAABIH010000001.1"/>
</dbReference>
<feature type="domain" description="HTH tetR-type" evidence="4">
    <location>
        <begin position="19"/>
        <end position="79"/>
    </location>
</feature>
<dbReference type="Gene3D" id="1.10.357.10">
    <property type="entry name" value="Tetracycline Repressor, domain 2"/>
    <property type="match status" value="1"/>
</dbReference>
<evidence type="ECO:0000259" key="4">
    <source>
        <dbReference type="PROSITE" id="PS50977"/>
    </source>
</evidence>
<dbReference type="Pfam" id="PF17754">
    <property type="entry name" value="TetR_C_14"/>
    <property type="match status" value="1"/>
</dbReference>
<sequence length="214" mass="22519">MTSPTSRPGRPRRTAAELAGERRRVAHEALRLFALHGVSATSADDVARAAGVSVRTFWRLFPRKEDVVRPLLEDGVATVAANVRARGVAGFRADGAPVPDEPLSSVEPVRTLVRLTRTEPAIRAVWLDVHDGAEAVFADALAASRGETEPGLGTRTTAAVVNAALRVAVEEWAWRDSPADALARLTDEALALAAAALGGRAEGPTGTAEPPRAD</sequence>
<organism evidence="5 6">
    <name type="scientific">Luteimicrobium xylanilyticum</name>
    <dbReference type="NCBI Taxonomy" id="1133546"/>
    <lineage>
        <taxon>Bacteria</taxon>
        <taxon>Bacillati</taxon>
        <taxon>Actinomycetota</taxon>
        <taxon>Actinomycetes</taxon>
        <taxon>Micrococcales</taxon>
        <taxon>Luteimicrobium</taxon>
    </lineage>
</organism>
<feature type="region of interest" description="Disordered" evidence="3">
    <location>
        <begin position="1"/>
        <end position="20"/>
    </location>
</feature>
<reference evidence="5 6" key="1">
    <citation type="submission" date="2019-10" db="EMBL/GenBank/DDBJ databases">
        <title>Genome sequence of Luteimicrobium xylanilyticum HY-24.</title>
        <authorList>
            <person name="Kim D.Y."/>
            <person name="Park H.-Y."/>
        </authorList>
    </citation>
    <scope>NUCLEOTIDE SEQUENCE [LARGE SCALE GENOMIC DNA]</scope>
    <source>
        <strain evidence="5 6">HY-24</strain>
    </source>
</reference>
<keyword evidence="6" id="KW-1185">Reference proteome</keyword>
<dbReference type="PROSITE" id="PS50977">
    <property type="entry name" value="HTH_TETR_2"/>
    <property type="match status" value="1"/>
</dbReference>
<evidence type="ECO:0000256" key="1">
    <source>
        <dbReference type="ARBA" id="ARBA00023125"/>
    </source>
</evidence>
<dbReference type="Pfam" id="PF00440">
    <property type="entry name" value="TetR_N"/>
    <property type="match status" value="1"/>
</dbReference>
<dbReference type="InterPro" id="IPR009057">
    <property type="entry name" value="Homeodomain-like_sf"/>
</dbReference>
<evidence type="ECO:0000313" key="5">
    <source>
        <dbReference type="EMBL" id="QFU97658.1"/>
    </source>
</evidence>
<dbReference type="EMBL" id="CP045529">
    <property type="protein sequence ID" value="QFU97658.1"/>
    <property type="molecule type" value="Genomic_DNA"/>
</dbReference>
<keyword evidence="1 2" id="KW-0238">DNA-binding</keyword>
<name>A0A5P9Q883_9MICO</name>
<feature type="DNA-binding region" description="H-T-H motif" evidence="2">
    <location>
        <begin position="42"/>
        <end position="61"/>
    </location>
</feature>
<dbReference type="GO" id="GO:0003677">
    <property type="term" value="F:DNA binding"/>
    <property type="evidence" value="ECO:0007669"/>
    <property type="project" value="UniProtKB-UniRule"/>
</dbReference>
<dbReference type="SUPFAM" id="SSF46689">
    <property type="entry name" value="Homeodomain-like"/>
    <property type="match status" value="1"/>
</dbReference>
<evidence type="ECO:0000256" key="3">
    <source>
        <dbReference type="SAM" id="MobiDB-lite"/>
    </source>
</evidence>
<proteinExistence type="predicted"/>
<evidence type="ECO:0000256" key="2">
    <source>
        <dbReference type="PROSITE-ProRule" id="PRU00335"/>
    </source>
</evidence>
<gene>
    <name evidence="5" type="ORF">KDY119_01157</name>
</gene>
<dbReference type="KEGG" id="lxl:KDY119_01157"/>
<dbReference type="InterPro" id="IPR001647">
    <property type="entry name" value="HTH_TetR"/>
</dbReference>
<dbReference type="Proteomes" id="UP000326702">
    <property type="component" value="Chromosome"/>
</dbReference>
<evidence type="ECO:0000313" key="6">
    <source>
        <dbReference type="Proteomes" id="UP000326702"/>
    </source>
</evidence>
<dbReference type="AlphaFoldDB" id="A0A5P9Q883"/>
<dbReference type="InterPro" id="IPR041347">
    <property type="entry name" value="MftR_C"/>
</dbReference>
<protein>
    <recommendedName>
        <fullName evidence="4">HTH tetR-type domain-containing protein</fullName>
    </recommendedName>
</protein>
<accession>A0A5P9Q883</accession>